<gene>
    <name evidence="1" type="ORF">CAMP_LOCUS7801</name>
</gene>
<evidence type="ECO:0000313" key="2">
    <source>
        <dbReference type="Proteomes" id="UP001152747"/>
    </source>
</evidence>
<reference evidence="1" key="1">
    <citation type="submission" date="2022-11" db="EMBL/GenBank/DDBJ databases">
        <authorList>
            <person name="Kikuchi T."/>
        </authorList>
    </citation>
    <scope>NUCLEOTIDE SEQUENCE</scope>
    <source>
        <strain evidence="1">PS1010</strain>
    </source>
</reference>
<evidence type="ECO:0000313" key="1">
    <source>
        <dbReference type="EMBL" id="CAI5445164.1"/>
    </source>
</evidence>
<proteinExistence type="predicted"/>
<organism evidence="1 2">
    <name type="scientific">Caenorhabditis angaria</name>
    <dbReference type="NCBI Taxonomy" id="860376"/>
    <lineage>
        <taxon>Eukaryota</taxon>
        <taxon>Metazoa</taxon>
        <taxon>Ecdysozoa</taxon>
        <taxon>Nematoda</taxon>
        <taxon>Chromadorea</taxon>
        <taxon>Rhabditida</taxon>
        <taxon>Rhabditina</taxon>
        <taxon>Rhabditomorpha</taxon>
        <taxon>Rhabditoidea</taxon>
        <taxon>Rhabditidae</taxon>
        <taxon>Peloderinae</taxon>
        <taxon>Caenorhabditis</taxon>
    </lineage>
</organism>
<comment type="caution">
    <text evidence="1">The sequence shown here is derived from an EMBL/GenBank/DDBJ whole genome shotgun (WGS) entry which is preliminary data.</text>
</comment>
<sequence length="535" mass="63315">MEAERDERLKLRSKTRHLHIVSQLENLEIGQNLYGRRSLSSTILNSEHREYRIDQRLMTELNSVPLKMKNRRVVVKSAEKIISYDQPENDFDLSYAQDPLRILQVFLVDCELNNKTETIALVLRQRNFYVYNLNSSENPIKKFILPYVIRNCHSKKMNWNRKNESLCIKIAGNEDTCFLLFDILSLEFVTSFVVKHNAIKFFFGELSKLKLKQDILHIRWASTLILYSFPEYWEKFGNSRRISDIAEDLDLESELPIVFEITEFSQSLFYIEESHQIMHVSPNLPFIFVFPRLSYPSFSGNFSHHPFVIMDLKNPETLVDFNQKCPFPRNGRGVNFSDFEMNTKKRSSFIFADDSNSTFLAFEKCDLVKYYVNNNETIREVWRTTIFPNVENRNFYLRELYERAKEERSGLENYYRDKTLSKHMKIHNAYQSKDGENIIVYLSIEDGLLLPNGYFAMMAFTRNDIMRFAYIIDDKNGEILRIIPLTKKNETDGNQPWEFELEEDMLTLPKKASSPISVLEIWQLMEPQQYIIDDN</sequence>
<name>A0A9P1MYQ9_9PELO</name>
<dbReference type="Proteomes" id="UP001152747">
    <property type="component" value="Unassembled WGS sequence"/>
</dbReference>
<accession>A0A9P1MYQ9</accession>
<protein>
    <submittedName>
        <fullName evidence="1">Uncharacterized protein</fullName>
    </submittedName>
</protein>
<keyword evidence="2" id="KW-1185">Reference proteome</keyword>
<dbReference type="AlphaFoldDB" id="A0A9P1MYQ9"/>
<dbReference type="EMBL" id="CANHGI010000003">
    <property type="protein sequence ID" value="CAI5445164.1"/>
    <property type="molecule type" value="Genomic_DNA"/>
</dbReference>